<gene>
    <name evidence="5" type="ORF">CLV93_105237</name>
    <name evidence="4" type="ORF">JCM18694_15880</name>
</gene>
<dbReference type="EMBL" id="PYGC01000005">
    <property type="protein sequence ID" value="PSK82843.1"/>
    <property type="molecule type" value="Genomic_DNA"/>
</dbReference>
<evidence type="ECO:0000256" key="1">
    <source>
        <dbReference type="ARBA" id="ARBA00007118"/>
    </source>
</evidence>
<dbReference type="Gene3D" id="3.40.109.10">
    <property type="entry name" value="NADH Oxidase"/>
    <property type="match status" value="1"/>
</dbReference>
<evidence type="ECO:0000313" key="5">
    <source>
        <dbReference type="EMBL" id="PSK82843.1"/>
    </source>
</evidence>
<name>A0A2P8CCZ4_9BACT</name>
<comment type="similarity">
    <text evidence="1">Belongs to the nitroreductase family.</text>
</comment>
<dbReference type="AlphaFoldDB" id="A0A2P8CCZ4"/>
<dbReference type="SUPFAM" id="SSF55469">
    <property type="entry name" value="FMN-dependent nitroreductase-like"/>
    <property type="match status" value="1"/>
</dbReference>
<evidence type="ECO:0000259" key="3">
    <source>
        <dbReference type="Pfam" id="PF00881"/>
    </source>
</evidence>
<evidence type="ECO:0000313" key="4">
    <source>
        <dbReference type="EMBL" id="GET21342.1"/>
    </source>
</evidence>
<organism evidence="5 6">
    <name type="scientific">Prolixibacter denitrificans</name>
    <dbReference type="NCBI Taxonomy" id="1541063"/>
    <lineage>
        <taxon>Bacteria</taxon>
        <taxon>Pseudomonadati</taxon>
        <taxon>Bacteroidota</taxon>
        <taxon>Bacteroidia</taxon>
        <taxon>Marinilabiliales</taxon>
        <taxon>Prolixibacteraceae</taxon>
        <taxon>Prolixibacter</taxon>
    </lineage>
</organism>
<dbReference type="GO" id="GO:0016491">
    <property type="term" value="F:oxidoreductase activity"/>
    <property type="evidence" value="ECO:0007669"/>
    <property type="project" value="UniProtKB-KW"/>
</dbReference>
<evidence type="ECO:0000313" key="6">
    <source>
        <dbReference type="Proteomes" id="UP000240621"/>
    </source>
</evidence>
<dbReference type="PANTHER" id="PTHR43673">
    <property type="entry name" value="NAD(P)H NITROREDUCTASE YDGI-RELATED"/>
    <property type="match status" value="1"/>
</dbReference>
<keyword evidence="2" id="KW-0560">Oxidoreductase</keyword>
<dbReference type="InterPro" id="IPR000415">
    <property type="entry name" value="Nitroreductase-like"/>
</dbReference>
<dbReference type="InterPro" id="IPR029479">
    <property type="entry name" value="Nitroreductase"/>
</dbReference>
<accession>A0A2P8CCZ4</accession>
<sequence length="179" mass="20217">MNFLQLVTQRQSDRSYTDKPVEPEKLERILECARLAPSACNAQPWHLIVVDDEDKRHKIAEAASSRALGMNHFSWQAPVSIVIVEEKPNFTSKAGGWIKKKHFPLMDIGIVAEHICLAAAAEGMGSCMIGWFNEAKVRNTLGVPDSKRIPLIITLGYTDKPLRKKLRKNAEEIITRNHY</sequence>
<comment type="caution">
    <text evidence="5">The sequence shown here is derived from an EMBL/GenBank/DDBJ whole genome shotgun (WGS) entry which is preliminary data.</text>
</comment>
<dbReference type="PANTHER" id="PTHR43673:SF10">
    <property type="entry name" value="NADH DEHYDROGENASE_NAD(P)H NITROREDUCTASE XCC3605-RELATED"/>
    <property type="match status" value="1"/>
</dbReference>
<feature type="domain" description="Nitroreductase" evidence="3">
    <location>
        <begin position="7"/>
        <end position="65"/>
    </location>
</feature>
<proteinExistence type="inferred from homology"/>
<dbReference type="RefSeq" id="WP_106542431.1">
    <property type="nucleotide sequence ID" value="NZ_BLAU01000001.1"/>
</dbReference>
<dbReference type="EMBL" id="BLAU01000001">
    <property type="protein sequence ID" value="GET21342.1"/>
    <property type="molecule type" value="Genomic_DNA"/>
</dbReference>
<evidence type="ECO:0000313" key="7">
    <source>
        <dbReference type="Proteomes" id="UP000396862"/>
    </source>
</evidence>
<dbReference type="Proteomes" id="UP000240621">
    <property type="component" value="Unassembled WGS sequence"/>
</dbReference>
<feature type="domain" description="Nitroreductase" evidence="3">
    <location>
        <begin position="68"/>
        <end position="157"/>
    </location>
</feature>
<dbReference type="Proteomes" id="UP000396862">
    <property type="component" value="Unassembled WGS sequence"/>
</dbReference>
<evidence type="ECO:0000256" key="2">
    <source>
        <dbReference type="ARBA" id="ARBA00023002"/>
    </source>
</evidence>
<reference evidence="4 7" key="2">
    <citation type="submission" date="2019-10" db="EMBL/GenBank/DDBJ databases">
        <title>Prolixibacter strains distinguished by the presence of nitrate reductase genes were adept at nitrate-dependent anaerobic corrosion of metallic iron and carbon steel.</title>
        <authorList>
            <person name="Iino T."/>
            <person name="Shono N."/>
            <person name="Ito K."/>
            <person name="Nakamura R."/>
            <person name="Sueoka K."/>
            <person name="Harayama S."/>
            <person name="Ohkuma M."/>
        </authorList>
    </citation>
    <scope>NUCLEOTIDE SEQUENCE [LARGE SCALE GENOMIC DNA]</scope>
    <source>
        <strain evidence="4 7">MIC1-1</strain>
    </source>
</reference>
<keyword evidence="7" id="KW-1185">Reference proteome</keyword>
<protein>
    <submittedName>
        <fullName evidence="4 5">Nitroreductase</fullName>
    </submittedName>
</protein>
<dbReference type="OrthoDB" id="9809288at2"/>
<dbReference type="Pfam" id="PF00881">
    <property type="entry name" value="Nitroreductase"/>
    <property type="match status" value="2"/>
</dbReference>
<reference evidence="5 6" key="1">
    <citation type="submission" date="2018-03" db="EMBL/GenBank/DDBJ databases">
        <title>Genomic Encyclopedia of Archaeal and Bacterial Type Strains, Phase II (KMG-II): from individual species to whole genera.</title>
        <authorList>
            <person name="Goeker M."/>
        </authorList>
    </citation>
    <scope>NUCLEOTIDE SEQUENCE [LARGE SCALE GENOMIC DNA]</scope>
    <source>
        <strain evidence="5 6">DSM 27267</strain>
    </source>
</reference>